<evidence type="ECO:0000259" key="6">
    <source>
        <dbReference type="Pfam" id="PF13515"/>
    </source>
</evidence>
<dbReference type="RefSeq" id="WP_233445193.1">
    <property type="nucleotide sequence ID" value="NZ_CP015959.1"/>
</dbReference>
<name>A0ABV0DS64_9BURK</name>
<accession>A0ABV0DS64</accession>
<reference evidence="7 8" key="1">
    <citation type="submission" date="2024-01" db="EMBL/GenBank/DDBJ databases">
        <title>The diversity of rhizobia nodulating Mimosa spp. in eleven states of Brazil covering several biomes is determined by host plant, location, and edaphic factors.</title>
        <authorList>
            <person name="Rouws L."/>
            <person name="Barauna A."/>
            <person name="Beukes C."/>
            <person name="De Faria S.M."/>
            <person name="Gross E."/>
            <person name="Dos Reis Junior F.B."/>
            <person name="Simon M."/>
            <person name="Maluk M."/>
            <person name="Odee D.W."/>
            <person name="Kenicer G."/>
            <person name="Young J.P.W."/>
            <person name="Reis V.M."/>
            <person name="Zilli J."/>
            <person name="James E.K."/>
        </authorList>
    </citation>
    <scope>NUCLEOTIDE SEQUENCE [LARGE SCALE GENOMIC DNA]</scope>
    <source>
        <strain evidence="7 8">JHI1651</strain>
    </source>
</reference>
<evidence type="ECO:0000313" key="7">
    <source>
        <dbReference type="EMBL" id="MEO1752857.1"/>
    </source>
</evidence>
<dbReference type="InterPro" id="IPR049453">
    <property type="entry name" value="Memb_transporter_dom"/>
</dbReference>
<dbReference type="Pfam" id="PF13515">
    <property type="entry name" value="FUSC_2"/>
    <property type="match status" value="1"/>
</dbReference>
<feature type="transmembrane region" description="Helical" evidence="5">
    <location>
        <begin position="176"/>
        <end position="203"/>
    </location>
</feature>
<sequence>MHEPSLVDGARPASASADTMFDTFLLALRNTLAAFRAELSSRTFLARLRRCTEAVLATLLAIYASRSFGLPEIWWAAICAFSLTGLTLGAALDLGVQQIAGTFGGTVAGVLLSRFCANDVAQFVLLMACLSAAGLYLATKRSAGYMWILSTALALYVVATTHAQPAADLRSVAQALWLNALVGTTAYLGVTLPGAAVMSVLDARDPEASAVRPAVAHAFTDRTLGRVPHTMIGAITLSVLAYLAWRYPTDGFAQAMTTAIVVLMVPVDAQGTWSLYRVVQRMCHRLLGCALGCAVVFGVLPLTAGSVAYCLLAVSVFVWLSCYLRFGHSDISYAGTQFGAVVILAFVHDRLWLSDDVGLAYQRLMGIAAGNVALAVVLLLVTAACAVWARKRAS</sequence>
<proteinExistence type="predicted"/>
<feature type="transmembrane region" description="Helical" evidence="5">
    <location>
        <begin position="121"/>
        <end position="138"/>
    </location>
</feature>
<evidence type="ECO:0000313" key="8">
    <source>
        <dbReference type="Proteomes" id="UP001462961"/>
    </source>
</evidence>
<evidence type="ECO:0000256" key="1">
    <source>
        <dbReference type="ARBA" id="ARBA00004141"/>
    </source>
</evidence>
<feature type="transmembrane region" description="Helical" evidence="5">
    <location>
        <begin position="99"/>
        <end position="115"/>
    </location>
</feature>
<feature type="transmembrane region" description="Helical" evidence="5">
    <location>
        <begin position="251"/>
        <end position="270"/>
    </location>
</feature>
<protein>
    <submittedName>
        <fullName evidence="7">FUSC family protein</fullName>
    </submittedName>
</protein>
<evidence type="ECO:0000256" key="5">
    <source>
        <dbReference type="SAM" id="Phobius"/>
    </source>
</evidence>
<keyword evidence="2 5" id="KW-0812">Transmembrane</keyword>
<dbReference type="EMBL" id="JAYLVJ010000002">
    <property type="protein sequence ID" value="MEO1752857.1"/>
    <property type="molecule type" value="Genomic_DNA"/>
</dbReference>
<feature type="transmembrane region" description="Helical" evidence="5">
    <location>
        <begin position="145"/>
        <end position="164"/>
    </location>
</feature>
<comment type="subcellular location">
    <subcellularLocation>
        <location evidence="1">Membrane</location>
        <topology evidence="1">Multi-pass membrane protein</topology>
    </subcellularLocation>
</comment>
<dbReference type="Proteomes" id="UP001462961">
    <property type="component" value="Unassembled WGS sequence"/>
</dbReference>
<feature type="transmembrane region" description="Helical" evidence="5">
    <location>
        <begin position="73"/>
        <end position="92"/>
    </location>
</feature>
<keyword evidence="3 5" id="KW-1133">Transmembrane helix</keyword>
<feature type="transmembrane region" description="Helical" evidence="5">
    <location>
        <begin position="224"/>
        <end position="245"/>
    </location>
</feature>
<evidence type="ECO:0000256" key="2">
    <source>
        <dbReference type="ARBA" id="ARBA00022692"/>
    </source>
</evidence>
<gene>
    <name evidence="7" type="ORF">VOI32_02795</name>
</gene>
<keyword evidence="4 5" id="KW-0472">Membrane</keyword>
<organism evidence="7 8">
    <name type="scientific">Paraburkholderia caribensis</name>
    <dbReference type="NCBI Taxonomy" id="75105"/>
    <lineage>
        <taxon>Bacteria</taxon>
        <taxon>Pseudomonadati</taxon>
        <taxon>Pseudomonadota</taxon>
        <taxon>Betaproteobacteria</taxon>
        <taxon>Burkholderiales</taxon>
        <taxon>Burkholderiaceae</taxon>
        <taxon>Paraburkholderia</taxon>
    </lineage>
</organism>
<evidence type="ECO:0000256" key="4">
    <source>
        <dbReference type="ARBA" id="ARBA00023136"/>
    </source>
</evidence>
<evidence type="ECO:0000256" key="3">
    <source>
        <dbReference type="ARBA" id="ARBA00022989"/>
    </source>
</evidence>
<feature type="domain" description="Integral membrane bound transporter" evidence="6">
    <location>
        <begin position="60"/>
        <end position="184"/>
    </location>
</feature>
<feature type="transmembrane region" description="Helical" evidence="5">
    <location>
        <begin position="368"/>
        <end position="389"/>
    </location>
</feature>
<keyword evidence="8" id="KW-1185">Reference proteome</keyword>
<comment type="caution">
    <text evidence="7">The sequence shown here is derived from an EMBL/GenBank/DDBJ whole genome shotgun (WGS) entry which is preliminary data.</text>
</comment>
<feature type="transmembrane region" description="Helical" evidence="5">
    <location>
        <begin position="282"/>
        <end position="300"/>
    </location>
</feature>